<dbReference type="Proteomes" id="UP001304515">
    <property type="component" value="Chromosome"/>
</dbReference>
<proteinExistence type="predicted"/>
<keyword evidence="4" id="KW-1185">Reference proteome</keyword>
<evidence type="ECO:0000313" key="4">
    <source>
        <dbReference type="Proteomes" id="UP001304515"/>
    </source>
</evidence>
<protein>
    <submittedName>
        <fullName evidence="3">Uncharacterized protein</fullName>
    </submittedName>
</protein>
<dbReference type="AlphaFoldDB" id="A0AA96F271"/>
<sequence length="127" mass="15273">MKKLVLSILFIFILSNFSVATNKTAIDSTKVELQKDPKVGSFRYYYYPNLEAYFDVRLKKYIYKDKEKWVYADKIPSNYRGYSAYNKYYIILTDVKPDNEEPYLLIEQHKKKYPADYKGKYVKTKVR</sequence>
<dbReference type="KEGG" id="fcj:RN605_02695"/>
<reference evidence="3 4" key="1">
    <citation type="submission" date="2023-09" db="EMBL/GenBank/DDBJ databases">
        <title>Flavobacterium sp. a novel bacteria isolate from Pepper rhizosphere.</title>
        <authorList>
            <person name="Peng Y."/>
            <person name="Lee J."/>
        </authorList>
    </citation>
    <scope>NUCLEOTIDE SEQUENCE [LARGE SCALE GENOMIC DNA]</scope>
    <source>
        <strain evidence="2">PMR2A8</strain>
        <strain evidence="3 4">PMTSA4</strain>
    </source>
</reference>
<evidence type="ECO:0000313" key="3">
    <source>
        <dbReference type="EMBL" id="WNM22279.1"/>
    </source>
</evidence>
<name>A0AA96F271_9FLAO</name>
<feature type="signal peptide" evidence="1">
    <location>
        <begin position="1"/>
        <end position="20"/>
    </location>
</feature>
<accession>A0AA96ETM2</accession>
<dbReference type="EMBL" id="CP134890">
    <property type="protein sequence ID" value="WNM22279.1"/>
    <property type="molecule type" value="Genomic_DNA"/>
</dbReference>
<accession>A0AA96F271</accession>
<evidence type="ECO:0000256" key="1">
    <source>
        <dbReference type="SAM" id="SignalP"/>
    </source>
</evidence>
<dbReference type="RefSeq" id="WP_313321977.1">
    <property type="nucleotide sequence ID" value="NZ_CP134878.1"/>
</dbReference>
<keyword evidence="1" id="KW-0732">Signal</keyword>
<evidence type="ECO:0000313" key="2">
    <source>
        <dbReference type="EMBL" id="WNM18228.1"/>
    </source>
</evidence>
<dbReference type="EMBL" id="CP134878">
    <property type="protein sequence ID" value="WNM18228.1"/>
    <property type="molecule type" value="Genomic_DNA"/>
</dbReference>
<feature type="chain" id="PRO_5044705306" evidence="1">
    <location>
        <begin position="21"/>
        <end position="127"/>
    </location>
</feature>
<organism evidence="3 4">
    <name type="scientific">Flavobacterium capsici</name>
    <dbReference type="NCBI Taxonomy" id="3075618"/>
    <lineage>
        <taxon>Bacteria</taxon>
        <taxon>Pseudomonadati</taxon>
        <taxon>Bacteroidota</taxon>
        <taxon>Flavobacteriia</taxon>
        <taxon>Flavobacteriales</taxon>
        <taxon>Flavobacteriaceae</taxon>
        <taxon>Flavobacterium</taxon>
    </lineage>
</organism>
<gene>
    <name evidence="3" type="ORF">RN605_02695</name>
    <name evidence="2" type="ORF">RN608_09395</name>
</gene>